<dbReference type="PIRSF" id="PIRSF009320">
    <property type="entry name" value="Nuc_binding_HP_1000"/>
    <property type="match status" value="1"/>
</dbReference>
<dbReference type="InterPro" id="IPR027417">
    <property type="entry name" value="P-loop_NTPase"/>
</dbReference>
<comment type="caution">
    <text evidence="6">The sequence shown here is derived from an EMBL/GenBank/DDBJ whole genome shotgun (WGS) entry which is preliminary data.</text>
</comment>
<evidence type="ECO:0000313" key="7">
    <source>
        <dbReference type="Proteomes" id="UP000824111"/>
    </source>
</evidence>
<dbReference type="PRINTS" id="PR00091">
    <property type="entry name" value="NITROGNASEII"/>
</dbReference>
<dbReference type="AlphaFoldDB" id="A0A9D1LW99"/>
<evidence type="ECO:0000256" key="4">
    <source>
        <dbReference type="ARBA" id="ARBA00071824"/>
    </source>
</evidence>
<sequence length="255" mass="27907">MGKIIAVTNQKGGVGKTTTAVNLSASLAYKGKRILLVDSDPQGNSTSGVGVEKEQIKYSLYDCLADSGLIQAAIIKTRQKNLSVIPSKNDLSAAEIELAGENDREFILKNALSTVKNQYDYIFIDSPPALGMLTINILTASDSVLIPIQCEYYALEGLTQLISSIQTIKKSLNKGLDIEGILATMYDKRTNLSVQVFDEIKNHFPDKVYQTVIPRNVRLSEAPSYGQPILKYDITSSGAEAYFSLAREFLKNNEG</sequence>
<reference evidence="6" key="1">
    <citation type="submission" date="2020-10" db="EMBL/GenBank/DDBJ databases">
        <authorList>
            <person name="Gilroy R."/>
        </authorList>
    </citation>
    <scope>NUCLEOTIDE SEQUENCE</scope>
    <source>
        <strain evidence="6">ChiSjej4B22-9803</strain>
    </source>
</reference>
<dbReference type="Gene3D" id="3.40.50.300">
    <property type="entry name" value="P-loop containing nucleotide triphosphate hydrolases"/>
    <property type="match status" value="1"/>
</dbReference>
<evidence type="ECO:0000256" key="3">
    <source>
        <dbReference type="ARBA" id="ARBA00062323"/>
    </source>
</evidence>
<organism evidence="6 7">
    <name type="scientific">Candidatus Avimonoglobus intestinipullorum</name>
    <dbReference type="NCBI Taxonomy" id="2840699"/>
    <lineage>
        <taxon>Bacteria</taxon>
        <taxon>Bacillati</taxon>
        <taxon>Bacillota</taxon>
        <taxon>Clostridia</taxon>
        <taxon>Eubacteriales</taxon>
        <taxon>Candidatus Avimonoglobus</taxon>
    </lineage>
</organism>
<comment type="catalytic activity">
    <reaction evidence="2">
        <text>ATP + H2O = ADP + phosphate + H(+)</text>
        <dbReference type="Rhea" id="RHEA:13065"/>
        <dbReference type="ChEBI" id="CHEBI:15377"/>
        <dbReference type="ChEBI" id="CHEBI:15378"/>
        <dbReference type="ChEBI" id="CHEBI:30616"/>
        <dbReference type="ChEBI" id="CHEBI:43474"/>
        <dbReference type="ChEBI" id="CHEBI:456216"/>
    </reaction>
</comment>
<dbReference type="Proteomes" id="UP000824111">
    <property type="component" value="Unassembled WGS sequence"/>
</dbReference>
<dbReference type="PANTHER" id="PTHR13696:SF52">
    <property type="entry name" value="PARA FAMILY PROTEIN CT_582"/>
    <property type="match status" value="1"/>
</dbReference>
<dbReference type="CDD" id="cd02042">
    <property type="entry name" value="ParAB_family"/>
    <property type="match status" value="1"/>
</dbReference>
<dbReference type="InterPro" id="IPR025669">
    <property type="entry name" value="AAA_dom"/>
</dbReference>
<accession>A0A9D1LW99</accession>
<evidence type="ECO:0000256" key="2">
    <source>
        <dbReference type="ARBA" id="ARBA00049360"/>
    </source>
</evidence>
<feature type="domain" description="AAA" evidence="5">
    <location>
        <begin position="3"/>
        <end position="178"/>
    </location>
</feature>
<dbReference type="EMBL" id="DVND01000187">
    <property type="protein sequence ID" value="HIU49171.1"/>
    <property type="molecule type" value="Genomic_DNA"/>
</dbReference>
<evidence type="ECO:0000313" key="6">
    <source>
        <dbReference type="EMBL" id="HIU49171.1"/>
    </source>
</evidence>
<reference evidence="6" key="2">
    <citation type="journal article" date="2021" name="PeerJ">
        <title>Extensive microbial diversity within the chicken gut microbiome revealed by metagenomics and culture.</title>
        <authorList>
            <person name="Gilroy R."/>
            <person name="Ravi A."/>
            <person name="Getino M."/>
            <person name="Pursley I."/>
            <person name="Horton D.L."/>
            <person name="Alikhan N.F."/>
            <person name="Baker D."/>
            <person name="Gharbi K."/>
            <person name="Hall N."/>
            <person name="Watson M."/>
            <person name="Adriaenssens E.M."/>
            <person name="Foster-Nyarko E."/>
            <person name="Jarju S."/>
            <person name="Secka A."/>
            <person name="Antonio M."/>
            <person name="Oren A."/>
            <person name="Chaudhuri R.R."/>
            <person name="La Ragione R."/>
            <person name="Hildebrand F."/>
            <person name="Pallen M.J."/>
        </authorList>
    </citation>
    <scope>NUCLEOTIDE SEQUENCE</scope>
    <source>
        <strain evidence="6">ChiSjej4B22-9803</strain>
    </source>
</reference>
<dbReference type="Pfam" id="PF13614">
    <property type="entry name" value="AAA_31"/>
    <property type="match status" value="1"/>
</dbReference>
<dbReference type="InterPro" id="IPR050678">
    <property type="entry name" value="DNA_Partitioning_ATPase"/>
</dbReference>
<gene>
    <name evidence="6" type="ORF">IAB04_07375</name>
</gene>
<comment type="similarity">
    <text evidence="1">Belongs to the ParA family.</text>
</comment>
<name>A0A9D1LW99_9FIRM</name>
<evidence type="ECO:0000256" key="1">
    <source>
        <dbReference type="ARBA" id="ARBA00006976"/>
    </source>
</evidence>
<comment type="subunit">
    <text evidence="3">Dimerizes in the presence of ATP but not ADP; ATP-binding is required for double-stranded (ds)DNA-binding. Interacts with DnaA.</text>
</comment>
<dbReference type="SUPFAM" id="SSF52540">
    <property type="entry name" value="P-loop containing nucleoside triphosphate hydrolases"/>
    <property type="match status" value="1"/>
</dbReference>
<evidence type="ECO:0000259" key="5">
    <source>
        <dbReference type="Pfam" id="PF13614"/>
    </source>
</evidence>
<proteinExistence type="inferred from homology"/>
<dbReference type="FunFam" id="3.40.50.300:FF:000285">
    <property type="entry name" value="Sporulation initiation inhibitor Soj"/>
    <property type="match status" value="1"/>
</dbReference>
<dbReference type="PANTHER" id="PTHR13696">
    <property type="entry name" value="P-LOOP CONTAINING NUCLEOSIDE TRIPHOSPHATE HYDROLASE"/>
    <property type="match status" value="1"/>
</dbReference>
<protein>
    <recommendedName>
        <fullName evidence="4">Sporulation initiation inhibitor protein Soj</fullName>
    </recommendedName>
</protein>